<proteinExistence type="predicted"/>
<dbReference type="Proteomes" id="UP001054945">
    <property type="component" value="Unassembled WGS sequence"/>
</dbReference>
<comment type="caution">
    <text evidence="1">The sequence shown here is derived from an EMBL/GenBank/DDBJ whole genome shotgun (WGS) entry which is preliminary data.</text>
</comment>
<reference evidence="1 2" key="1">
    <citation type="submission" date="2021-06" db="EMBL/GenBank/DDBJ databases">
        <title>Caerostris extrusa draft genome.</title>
        <authorList>
            <person name="Kono N."/>
            <person name="Arakawa K."/>
        </authorList>
    </citation>
    <scope>NUCLEOTIDE SEQUENCE [LARGE SCALE GENOMIC DNA]</scope>
</reference>
<organism evidence="1 2">
    <name type="scientific">Caerostris extrusa</name>
    <name type="common">Bark spider</name>
    <name type="synonym">Caerostris bankana</name>
    <dbReference type="NCBI Taxonomy" id="172846"/>
    <lineage>
        <taxon>Eukaryota</taxon>
        <taxon>Metazoa</taxon>
        <taxon>Ecdysozoa</taxon>
        <taxon>Arthropoda</taxon>
        <taxon>Chelicerata</taxon>
        <taxon>Arachnida</taxon>
        <taxon>Araneae</taxon>
        <taxon>Araneomorphae</taxon>
        <taxon>Entelegynae</taxon>
        <taxon>Araneoidea</taxon>
        <taxon>Araneidae</taxon>
        <taxon>Caerostris</taxon>
    </lineage>
</organism>
<name>A0AAV4XHN5_CAEEX</name>
<keyword evidence="2" id="KW-1185">Reference proteome</keyword>
<protein>
    <submittedName>
        <fullName evidence="1">Uncharacterized protein</fullName>
    </submittedName>
</protein>
<evidence type="ECO:0000313" key="2">
    <source>
        <dbReference type="Proteomes" id="UP001054945"/>
    </source>
</evidence>
<gene>
    <name evidence="1" type="ORF">CEXT_581591</name>
</gene>
<dbReference type="EMBL" id="BPLR01017811">
    <property type="protein sequence ID" value="GIY94647.1"/>
    <property type="molecule type" value="Genomic_DNA"/>
</dbReference>
<accession>A0AAV4XHN5</accession>
<evidence type="ECO:0000313" key="1">
    <source>
        <dbReference type="EMBL" id="GIY94647.1"/>
    </source>
</evidence>
<sequence length="132" mass="14385">MPRWFMRVNIACQPPPLIRNADAFSSKINKMQSPQPGNHQDGGWGQKSKFNYAALLFDIREDISARSSGPAQTCIHNFPYDFRVSLSEFIAAEGALPPCGFLFSAPDSGDSGASGGGLGQKGIWNMKECFIL</sequence>
<dbReference type="AlphaFoldDB" id="A0AAV4XHN5"/>